<reference evidence="1" key="1">
    <citation type="journal article" date="2023" name="G3 (Bethesda)">
        <title>A reference genome for the long-term kleptoplast-retaining sea slug Elysia crispata morphotype clarki.</title>
        <authorList>
            <person name="Eastman K.E."/>
            <person name="Pendleton A.L."/>
            <person name="Shaikh M.A."/>
            <person name="Suttiyut T."/>
            <person name="Ogas R."/>
            <person name="Tomko P."/>
            <person name="Gavelis G."/>
            <person name="Widhalm J.R."/>
            <person name="Wisecaver J.H."/>
        </authorList>
    </citation>
    <scope>NUCLEOTIDE SEQUENCE</scope>
    <source>
        <strain evidence="1">ECLA1</strain>
    </source>
</reference>
<dbReference type="EMBL" id="JAWDGP010001131">
    <property type="protein sequence ID" value="KAK3794248.1"/>
    <property type="molecule type" value="Genomic_DNA"/>
</dbReference>
<comment type="caution">
    <text evidence="1">The sequence shown here is derived from an EMBL/GenBank/DDBJ whole genome shotgun (WGS) entry which is preliminary data.</text>
</comment>
<dbReference type="AlphaFoldDB" id="A0AAE1E636"/>
<sequence length="103" mass="11569">MRGEIVAIYKYVACTVREQLGLIHTSETGVRWTSGVGAKRHSETTRLRLCPQVTTKALSAAQWRKDSPRLTKISTWSKLTSLIVEAVSSPTWATRTRRINKGK</sequence>
<protein>
    <submittedName>
        <fullName evidence="1">Uncharacterized protein</fullName>
    </submittedName>
</protein>
<name>A0AAE1E636_9GAST</name>
<accession>A0AAE1E636</accession>
<dbReference type="Proteomes" id="UP001283361">
    <property type="component" value="Unassembled WGS sequence"/>
</dbReference>
<proteinExistence type="predicted"/>
<evidence type="ECO:0000313" key="2">
    <source>
        <dbReference type="Proteomes" id="UP001283361"/>
    </source>
</evidence>
<keyword evidence="2" id="KW-1185">Reference proteome</keyword>
<organism evidence="1 2">
    <name type="scientific">Elysia crispata</name>
    <name type="common">lettuce slug</name>
    <dbReference type="NCBI Taxonomy" id="231223"/>
    <lineage>
        <taxon>Eukaryota</taxon>
        <taxon>Metazoa</taxon>
        <taxon>Spiralia</taxon>
        <taxon>Lophotrochozoa</taxon>
        <taxon>Mollusca</taxon>
        <taxon>Gastropoda</taxon>
        <taxon>Heterobranchia</taxon>
        <taxon>Euthyneura</taxon>
        <taxon>Panpulmonata</taxon>
        <taxon>Sacoglossa</taxon>
        <taxon>Placobranchoidea</taxon>
        <taxon>Plakobranchidae</taxon>
        <taxon>Elysia</taxon>
    </lineage>
</organism>
<gene>
    <name evidence="1" type="ORF">RRG08_039029</name>
</gene>
<evidence type="ECO:0000313" key="1">
    <source>
        <dbReference type="EMBL" id="KAK3794248.1"/>
    </source>
</evidence>